<evidence type="ECO:0000313" key="1">
    <source>
        <dbReference type="EMBL" id="EOY12000.1"/>
    </source>
</evidence>
<proteinExistence type="predicted"/>
<evidence type="ECO:0000313" key="2">
    <source>
        <dbReference type="Proteomes" id="UP000026915"/>
    </source>
</evidence>
<organism evidence="1 2">
    <name type="scientific">Theobroma cacao</name>
    <name type="common">Cacao</name>
    <name type="synonym">Cocoa</name>
    <dbReference type="NCBI Taxonomy" id="3641"/>
    <lineage>
        <taxon>Eukaryota</taxon>
        <taxon>Viridiplantae</taxon>
        <taxon>Streptophyta</taxon>
        <taxon>Embryophyta</taxon>
        <taxon>Tracheophyta</taxon>
        <taxon>Spermatophyta</taxon>
        <taxon>Magnoliopsida</taxon>
        <taxon>eudicotyledons</taxon>
        <taxon>Gunneridae</taxon>
        <taxon>Pentapetalae</taxon>
        <taxon>rosids</taxon>
        <taxon>malvids</taxon>
        <taxon>Malvales</taxon>
        <taxon>Malvaceae</taxon>
        <taxon>Byttnerioideae</taxon>
        <taxon>Theobroma</taxon>
    </lineage>
</organism>
<reference evidence="1 2" key="1">
    <citation type="journal article" date="2013" name="Genome Biol.">
        <title>The genome sequence of the most widely cultivated cacao type and its use to identify candidate genes regulating pod color.</title>
        <authorList>
            <person name="Motamayor J.C."/>
            <person name="Mockaitis K."/>
            <person name="Schmutz J."/>
            <person name="Haiminen N."/>
            <person name="Iii D.L."/>
            <person name="Cornejo O."/>
            <person name="Findley S.D."/>
            <person name="Zheng P."/>
            <person name="Utro F."/>
            <person name="Royaert S."/>
            <person name="Saski C."/>
            <person name="Jenkins J."/>
            <person name="Podicheti R."/>
            <person name="Zhao M."/>
            <person name="Scheffler B.E."/>
            <person name="Stack J.C."/>
            <person name="Feltus F.A."/>
            <person name="Mustiga G.M."/>
            <person name="Amores F."/>
            <person name="Phillips W."/>
            <person name="Marelli J.P."/>
            <person name="May G.D."/>
            <person name="Shapiro H."/>
            <person name="Ma J."/>
            <person name="Bustamante C.D."/>
            <person name="Schnell R.J."/>
            <person name="Main D."/>
            <person name="Gilbert D."/>
            <person name="Parida L."/>
            <person name="Kuhn D.N."/>
        </authorList>
    </citation>
    <scope>NUCLEOTIDE SEQUENCE [LARGE SCALE GENOMIC DNA]</scope>
    <source>
        <strain evidence="2">cv. Matina 1-6</strain>
    </source>
</reference>
<dbReference type="EMBL" id="CM001885">
    <property type="protein sequence ID" value="EOY12000.1"/>
    <property type="molecule type" value="Genomic_DNA"/>
</dbReference>
<name>A0A061F3S2_THECC</name>
<dbReference type="AlphaFoldDB" id="A0A061F3S2"/>
<dbReference type="Proteomes" id="UP000026915">
    <property type="component" value="Chromosome 7"/>
</dbReference>
<gene>
    <name evidence="1" type="ORF">TCM_030622</name>
</gene>
<sequence length="85" mass="10200">MLDIWWCCLRFIIKGFKIFFNLSLPFSDVFFSLLIKFLLSSSFWVQNHAVSYVLETRYQISFTFHDLLEQEQLRIRKVTIVGSEV</sequence>
<accession>A0A061F3S2</accession>
<dbReference type="Gramene" id="EOY12000">
    <property type="protein sequence ID" value="EOY12000"/>
    <property type="gene ID" value="TCM_030622"/>
</dbReference>
<dbReference type="InParanoid" id="A0A061F3S2"/>
<keyword evidence="2" id="KW-1185">Reference proteome</keyword>
<dbReference type="HOGENOM" id="CLU_2517158_0_0_1"/>
<protein>
    <submittedName>
        <fullName evidence="1">Uncharacterized protein</fullName>
    </submittedName>
</protein>